<dbReference type="STRING" id="112498.A0A2D3UWN0"/>
<dbReference type="GO" id="GO:0005730">
    <property type="term" value="C:nucleolus"/>
    <property type="evidence" value="ECO:0007669"/>
    <property type="project" value="UniProtKB-SubCell"/>
</dbReference>
<keyword evidence="11" id="KW-1185">Reference proteome</keyword>
<feature type="compositionally biased region" description="Low complexity" evidence="8">
    <location>
        <begin position="16"/>
        <end position="37"/>
    </location>
</feature>
<evidence type="ECO:0000313" key="11">
    <source>
        <dbReference type="Proteomes" id="UP000225277"/>
    </source>
</evidence>
<comment type="subcellular location">
    <subcellularLocation>
        <location evidence="2">Nucleus</location>
        <location evidence="2">Nucleolus</location>
    </subcellularLocation>
</comment>
<dbReference type="InterPro" id="IPR051898">
    <property type="entry name" value="Ribosome_Assembly_3"/>
</dbReference>
<comment type="function">
    <text evidence="1">Required for efficient biogenesis of the 60S ribosomal subunit.</text>
</comment>
<dbReference type="PANTHER" id="PTHR28127:SF1">
    <property type="entry name" value="RIBOSOME ASSEMBLY PROTEIN 3"/>
    <property type="match status" value="1"/>
</dbReference>
<evidence type="ECO:0000256" key="8">
    <source>
        <dbReference type="SAM" id="MobiDB-lite"/>
    </source>
</evidence>
<evidence type="ECO:0000256" key="4">
    <source>
        <dbReference type="ARBA" id="ARBA00015339"/>
    </source>
</evidence>
<keyword evidence="5" id="KW-0690">Ribosome biogenesis</keyword>
<feature type="compositionally biased region" description="Basic residues" evidence="8">
    <location>
        <begin position="1"/>
        <end position="13"/>
    </location>
</feature>
<dbReference type="AlphaFoldDB" id="A0A2D3UWN0"/>
<dbReference type="InterPro" id="IPR028217">
    <property type="entry name" value="Rsa3_C"/>
</dbReference>
<evidence type="ECO:0000256" key="3">
    <source>
        <dbReference type="ARBA" id="ARBA00006256"/>
    </source>
</evidence>
<dbReference type="Pfam" id="PF14615">
    <property type="entry name" value="Rsa3"/>
    <property type="match status" value="1"/>
</dbReference>
<dbReference type="Proteomes" id="UP000225277">
    <property type="component" value="Unassembled WGS sequence"/>
</dbReference>
<feature type="domain" description="Ribosome-assembly protein 3 C-terminal" evidence="9">
    <location>
        <begin position="82"/>
        <end position="126"/>
    </location>
</feature>
<protein>
    <recommendedName>
        <fullName evidence="4">Ribosome assembly protein 3</fullName>
    </recommendedName>
</protein>
<organism evidence="10 11">
    <name type="scientific">Ramularia collo-cygni</name>
    <dbReference type="NCBI Taxonomy" id="112498"/>
    <lineage>
        <taxon>Eukaryota</taxon>
        <taxon>Fungi</taxon>
        <taxon>Dikarya</taxon>
        <taxon>Ascomycota</taxon>
        <taxon>Pezizomycotina</taxon>
        <taxon>Dothideomycetes</taxon>
        <taxon>Dothideomycetidae</taxon>
        <taxon>Mycosphaerellales</taxon>
        <taxon>Mycosphaerellaceae</taxon>
        <taxon>Ramularia</taxon>
    </lineage>
</organism>
<dbReference type="OrthoDB" id="69550at2759"/>
<evidence type="ECO:0000256" key="7">
    <source>
        <dbReference type="ARBA" id="ARBA00023274"/>
    </source>
</evidence>
<evidence type="ECO:0000259" key="9">
    <source>
        <dbReference type="Pfam" id="PF14615"/>
    </source>
</evidence>
<keyword evidence="7" id="KW-0687">Ribonucleoprotein</keyword>
<evidence type="ECO:0000256" key="1">
    <source>
        <dbReference type="ARBA" id="ARBA00003035"/>
    </source>
</evidence>
<gene>
    <name evidence="10" type="ORF">RCC_04529</name>
</gene>
<name>A0A2D3UWN0_9PEZI</name>
<dbReference type="RefSeq" id="XP_023625575.1">
    <property type="nucleotide sequence ID" value="XM_023769807.1"/>
</dbReference>
<evidence type="ECO:0000256" key="2">
    <source>
        <dbReference type="ARBA" id="ARBA00004604"/>
    </source>
</evidence>
<dbReference type="GeneID" id="35599703"/>
<sequence length="140" mass="15131">MAPEKKRRNKRKSRTAEVSSASSSSENESDSVVSDVAPEPEPKKQKQSKPKTKSMPTEDSAAANEHVSVPERKVNKSSDQAFEEFYLRQAAQEFANDLDKLRSAGDFSAKSVPMLIAALKQGSACFGAEEKARVAGAVKG</sequence>
<proteinExistence type="inferred from homology"/>
<keyword evidence="6" id="KW-0539">Nucleus</keyword>
<dbReference type="GO" id="GO:0000027">
    <property type="term" value="P:ribosomal large subunit assembly"/>
    <property type="evidence" value="ECO:0007669"/>
    <property type="project" value="TreeGrafter"/>
</dbReference>
<evidence type="ECO:0000256" key="6">
    <source>
        <dbReference type="ARBA" id="ARBA00023242"/>
    </source>
</evidence>
<dbReference type="GO" id="GO:0030687">
    <property type="term" value="C:preribosome, large subunit precursor"/>
    <property type="evidence" value="ECO:0007669"/>
    <property type="project" value="TreeGrafter"/>
</dbReference>
<comment type="similarity">
    <text evidence="3">Belongs to the RSA3 family.</text>
</comment>
<dbReference type="EMBL" id="FJUY01000006">
    <property type="protein sequence ID" value="CZT18685.1"/>
    <property type="molecule type" value="Genomic_DNA"/>
</dbReference>
<reference evidence="10 11" key="1">
    <citation type="submission" date="2016-03" db="EMBL/GenBank/DDBJ databases">
        <authorList>
            <person name="Ploux O."/>
        </authorList>
    </citation>
    <scope>NUCLEOTIDE SEQUENCE [LARGE SCALE GENOMIC DNA]</scope>
    <source>
        <strain evidence="10 11">URUG2</strain>
    </source>
</reference>
<evidence type="ECO:0000256" key="5">
    <source>
        <dbReference type="ARBA" id="ARBA00022517"/>
    </source>
</evidence>
<accession>A0A2D3UWN0</accession>
<feature type="region of interest" description="Disordered" evidence="8">
    <location>
        <begin position="1"/>
        <end position="75"/>
    </location>
</feature>
<dbReference type="PANTHER" id="PTHR28127">
    <property type="entry name" value="RIBOSOME ASSEMBLY PROTEIN 3"/>
    <property type="match status" value="1"/>
</dbReference>
<evidence type="ECO:0000313" key="10">
    <source>
        <dbReference type="EMBL" id="CZT18685.1"/>
    </source>
</evidence>